<accession>A0A1R2B147</accession>
<organism evidence="7 8">
    <name type="scientific">Stentor coeruleus</name>
    <dbReference type="NCBI Taxonomy" id="5963"/>
    <lineage>
        <taxon>Eukaryota</taxon>
        <taxon>Sar</taxon>
        <taxon>Alveolata</taxon>
        <taxon>Ciliophora</taxon>
        <taxon>Postciliodesmatophora</taxon>
        <taxon>Heterotrichea</taxon>
        <taxon>Heterotrichida</taxon>
        <taxon>Stentoridae</taxon>
        <taxon>Stentor</taxon>
    </lineage>
</organism>
<dbReference type="SUPFAM" id="SSF54928">
    <property type="entry name" value="RNA-binding domain, RBD"/>
    <property type="match status" value="1"/>
</dbReference>
<keyword evidence="3" id="KW-0508">mRNA splicing</keyword>
<dbReference type="GO" id="GO:0003723">
    <property type="term" value="F:RNA binding"/>
    <property type="evidence" value="ECO:0007669"/>
    <property type="project" value="UniProtKB-UniRule"/>
</dbReference>
<dbReference type="Proteomes" id="UP000187209">
    <property type="component" value="Unassembled WGS sequence"/>
</dbReference>
<gene>
    <name evidence="7" type="ORF">SteCoe_31531</name>
</gene>
<comment type="caution">
    <text evidence="7">The sequence shown here is derived from an EMBL/GenBank/DDBJ whole genome shotgun (WGS) entry which is preliminary data.</text>
</comment>
<reference evidence="7 8" key="1">
    <citation type="submission" date="2016-11" db="EMBL/GenBank/DDBJ databases">
        <title>The macronuclear genome of Stentor coeruleus: a giant cell with tiny introns.</title>
        <authorList>
            <person name="Slabodnick M."/>
            <person name="Ruby J.G."/>
            <person name="Reiff S.B."/>
            <person name="Swart E.C."/>
            <person name="Gosai S."/>
            <person name="Prabakaran S."/>
            <person name="Witkowska E."/>
            <person name="Larue G.E."/>
            <person name="Fisher S."/>
            <person name="Freeman R.M."/>
            <person name="Gunawardena J."/>
            <person name="Chu W."/>
            <person name="Stover N.A."/>
            <person name="Gregory B.D."/>
            <person name="Nowacki M."/>
            <person name="Derisi J."/>
            <person name="Roy S.W."/>
            <person name="Marshall W.F."/>
            <person name="Sood P."/>
        </authorList>
    </citation>
    <scope>NUCLEOTIDE SEQUENCE [LARGE SCALE GENOMIC DNA]</scope>
    <source>
        <strain evidence="7">WM001</strain>
    </source>
</reference>
<evidence type="ECO:0000256" key="1">
    <source>
        <dbReference type="ARBA" id="ARBA00022664"/>
    </source>
</evidence>
<keyword evidence="2 4" id="KW-0694">RNA-binding</keyword>
<dbReference type="PANTHER" id="PTHR23139">
    <property type="entry name" value="RNA-BINDING PROTEIN"/>
    <property type="match status" value="1"/>
</dbReference>
<dbReference type="EMBL" id="MPUH01001083">
    <property type="protein sequence ID" value="OMJ70486.1"/>
    <property type="molecule type" value="Genomic_DNA"/>
</dbReference>
<evidence type="ECO:0000256" key="3">
    <source>
        <dbReference type="ARBA" id="ARBA00023187"/>
    </source>
</evidence>
<evidence type="ECO:0000313" key="8">
    <source>
        <dbReference type="Proteomes" id="UP000187209"/>
    </source>
</evidence>
<keyword evidence="1" id="KW-0507">mRNA processing</keyword>
<evidence type="ECO:0000259" key="6">
    <source>
        <dbReference type="PROSITE" id="PS50102"/>
    </source>
</evidence>
<feature type="region of interest" description="Disordered" evidence="5">
    <location>
        <begin position="1"/>
        <end position="37"/>
    </location>
</feature>
<dbReference type="GO" id="GO:0006397">
    <property type="term" value="P:mRNA processing"/>
    <property type="evidence" value="ECO:0007669"/>
    <property type="project" value="UniProtKB-KW"/>
</dbReference>
<dbReference type="InterPro" id="IPR012677">
    <property type="entry name" value="Nucleotide-bd_a/b_plait_sf"/>
</dbReference>
<dbReference type="AlphaFoldDB" id="A0A1R2B147"/>
<dbReference type="PROSITE" id="PS50102">
    <property type="entry name" value="RRM"/>
    <property type="match status" value="2"/>
</dbReference>
<feature type="compositionally biased region" description="Basic residues" evidence="5">
    <location>
        <begin position="1"/>
        <end position="12"/>
    </location>
</feature>
<feature type="domain" description="RRM" evidence="6">
    <location>
        <begin position="63"/>
        <end position="145"/>
    </location>
</feature>
<dbReference type="GO" id="GO:0008380">
    <property type="term" value="P:RNA splicing"/>
    <property type="evidence" value="ECO:0007669"/>
    <property type="project" value="UniProtKB-KW"/>
</dbReference>
<evidence type="ECO:0000313" key="7">
    <source>
        <dbReference type="EMBL" id="OMJ70486.1"/>
    </source>
</evidence>
<dbReference type="OrthoDB" id="311863at2759"/>
<dbReference type="Gene3D" id="3.30.70.330">
    <property type="match status" value="2"/>
</dbReference>
<name>A0A1R2B147_9CILI</name>
<protein>
    <recommendedName>
        <fullName evidence="6">RRM domain-containing protein</fullName>
    </recommendedName>
</protein>
<evidence type="ECO:0000256" key="2">
    <source>
        <dbReference type="ARBA" id="ARBA00022884"/>
    </source>
</evidence>
<evidence type="ECO:0000256" key="4">
    <source>
        <dbReference type="PROSITE-ProRule" id="PRU00176"/>
    </source>
</evidence>
<dbReference type="InterPro" id="IPR035979">
    <property type="entry name" value="RBD_domain_sf"/>
</dbReference>
<feature type="compositionally biased region" description="Low complexity" evidence="5">
    <location>
        <begin position="13"/>
        <end position="26"/>
    </location>
</feature>
<proteinExistence type="predicted"/>
<sequence length="298" mass="33512">MIKNRSRSRSRSRSSSSSSSKSSSNSERALVPVPMPDPDSSLASMFLARLHETNAARSDKNDSIVYADNLPPNVTKEDFTTILIKAMKVLGLLVRPGNPLLEVWKPKNKNFVMMDFRCVEEANNILLLNGMMYKGQELKISRPKHYTGSQPTSVTSMNCLFGNYALKNTKKRSLDDIAASDDKPDKKIDPPSRVLCLKSIVTKADMQNEVEYQDIFDDIKCECAKYGKIESMAMPKPGEKGAGNAYVAYDTVEQAMNARRSICAKRFNGKLVEATFHPEVMFLERDFRETWELRALCS</sequence>
<dbReference type="InterPro" id="IPR000504">
    <property type="entry name" value="RRM_dom"/>
</dbReference>
<evidence type="ECO:0000256" key="5">
    <source>
        <dbReference type="SAM" id="MobiDB-lite"/>
    </source>
</evidence>
<feature type="domain" description="RRM" evidence="6">
    <location>
        <begin position="193"/>
        <end position="279"/>
    </location>
</feature>
<dbReference type="SMART" id="SM00360">
    <property type="entry name" value="RRM"/>
    <property type="match status" value="2"/>
</dbReference>
<keyword evidence="8" id="KW-1185">Reference proteome</keyword>
<dbReference type="CDD" id="cd12232">
    <property type="entry name" value="RRM3_U2AF65"/>
    <property type="match status" value="1"/>
</dbReference>